<dbReference type="RefSeq" id="WP_064620791.1">
    <property type="nucleotide sequence ID" value="NZ_CP065728.1"/>
</dbReference>
<reference evidence="2 4" key="2">
    <citation type="submission" date="2020-12" db="EMBL/GenBank/DDBJ databases">
        <title>FDA dAtabase for Regulatory Grade micrObial Sequences (FDA-ARGOS): Supporting development and validation of Infectious Disease Dx tests.</title>
        <authorList>
            <person name="Sproer C."/>
            <person name="Gronow S."/>
            <person name="Severitt S."/>
            <person name="Schroder I."/>
            <person name="Tallon L."/>
            <person name="Sadzewicz L."/>
            <person name="Zhao X."/>
            <person name="Boylan J."/>
            <person name="Ott S."/>
            <person name="Bowen H."/>
            <person name="Vavikolanu K."/>
            <person name="Mehta A."/>
            <person name="Aluvathingal J."/>
            <person name="Nadendla S."/>
            <person name="Lowell S."/>
            <person name="Myers T."/>
            <person name="Yan Y."/>
            <person name="Sichtig H."/>
        </authorList>
    </citation>
    <scope>NUCLEOTIDE SEQUENCE [LARGE SCALE GENOMIC DNA]</scope>
    <source>
        <strain evidence="2 4">FDAARGOS_869</strain>
    </source>
</reference>
<evidence type="ECO:0000313" key="3">
    <source>
        <dbReference type="Proteomes" id="UP000092575"/>
    </source>
</evidence>
<dbReference type="EMBL" id="CP065728">
    <property type="protein sequence ID" value="QPT44904.1"/>
    <property type="molecule type" value="Genomic_DNA"/>
</dbReference>
<proteinExistence type="predicted"/>
<evidence type="ECO:0000313" key="2">
    <source>
        <dbReference type="EMBL" id="QPT44904.1"/>
    </source>
</evidence>
<evidence type="ECO:0000313" key="1">
    <source>
        <dbReference type="EMBL" id="OBX82771.1"/>
    </source>
</evidence>
<dbReference type="Proteomes" id="UP000594834">
    <property type="component" value="Chromosome"/>
</dbReference>
<sequence>MLEIELQREVSFAFGQNAPQAVAEISSHAITKISNNPNLTADEKLAEAKKVGRRWSLSCSPTQCNRCPSDRHC</sequence>
<dbReference type="EMBL" id="LXTW01000036">
    <property type="protein sequence ID" value="OBX82771.1"/>
    <property type="molecule type" value="Genomic_DNA"/>
</dbReference>
<evidence type="ECO:0000313" key="4">
    <source>
        <dbReference type="Proteomes" id="UP000594834"/>
    </source>
</evidence>
<protein>
    <submittedName>
        <fullName evidence="1">Uncharacterized protein</fullName>
    </submittedName>
</protein>
<organism evidence="1 3">
    <name type="scientific">Moraxella nonliquefaciens</name>
    <dbReference type="NCBI Taxonomy" id="478"/>
    <lineage>
        <taxon>Bacteria</taxon>
        <taxon>Pseudomonadati</taxon>
        <taxon>Pseudomonadota</taxon>
        <taxon>Gammaproteobacteria</taxon>
        <taxon>Moraxellales</taxon>
        <taxon>Moraxellaceae</taxon>
        <taxon>Moraxella</taxon>
    </lineage>
</organism>
<accession>A0A1B8QHB5</accession>
<gene>
    <name evidence="1" type="ORF">A7456_06895</name>
    <name evidence="2" type="ORF">I6G26_02370</name>
</gene>
<reference evidence="1 3" key="1">
    <citation type="submission" date="2016-05" db="EMBL/GenBank/DDBJ databases">
        <title>Draft genome sequence of Moraxella nonliquefaciens CCUG 348T.</title>
        <authorList>
            <person name="Salva-Serra F."/>
            <person name="Engstrom-Jakobsson H."/>
            <person name="Thorell K."/>
            <person name="Gonzales-Siles L."/>
            <person name="Karlsson R."/>
            <person name="Boulund F."/>
            <person name="Engstrand L."/>
            <person name="Kristiansson E."/>
            <person name="Moore E."/>
        </authorList>
    </citation>
    <scope>NUCLEOTIDE SEQUENCE [LARGE SCALE GENOMIC DNA]</scope>
    <source>
        <strain evidence="1 3">CCUG 348</strain>
    </source>
</reference>
<name>A0A1B8QHB5_MORNO</name>
<dbReference type="AlphaFoldDB" id="A0A1B8QHB5"/>
<dbReference type="Proteomes" id="UP000092575">
    <property type="component" value="Unassembled WGS sequence"/>
</dbReference>
<dbReference type="STRING" id="478.A7456_06895"/>
<keyword evidence="4" id="KW-1185">Reference proteome</keyword>